<evidence type="ECO:0000256" key="5">
    <source>
        <dbReference type="PIRSR" id="PIRSR009393-1"/>
    </source>
</evidence>
<dbReference type="Gene3D" id="3.40.640.10">
    <property type="entry name" value="Type I PLP-dependent aspartate aminotransferase-like (Major domain)"/>
    <property type="match status" value="1"/>
</dbReference>
<dbReference type="FunFam" id="3.40.640.10:FF:000008">
    <property type="entry name" value="Lysine decarboxylase, inducible"/>
    <property type="match status" value="1"/>
</dbReference>
<accession>A0A7U6M512</accession>
<comment type="similarity">
    <text evidence="1">Belongs to the Orn/Lys/Arg decarboxylase class-I family.</text>
</comment>
<dbReference type="PIRSF" id="PIRSF009393">
    <property type="entry name" value="Orn_decarb"/>
    <property type="match status" value="1"/>
</dbReference>
<keyword evidence="4" id="KW-0456">Lyase</keyword>
<evidence type="ECO:0000256" key="4">
    <source>
        <dbReference type="ARBA" id="ARBA00023239"/>
    </source>
</evidence>
<dbReference type="SUPFAM" id="SSF55904">
    <property type="entry name" value="Ornithine decarboxylase C-terminal domain"/>
    <property type="match status" value="1"/>
</dbReference>
<dbReference type="InterPro" id="IPR015421">
    <property type="entry name" value="PyrdxlP-dep_Trfase_major"/>
</dbReference>
<organism evidence="7 8">
    <name type="scientific">Pseudomonas putida</name>
    <name type="common">Arthrobacter siderocapsulatus</name>
    <dbReference type="NCBI Taxonomy" id="303"/>
    <lineage>
        <taxon>Bacteria</taxon>
        <taxon>Pseudomonadati</taxon>
        <taxon>Pseudomonadota</taxon>
        <taxon>Gammaproteobacteria</taxon>
        <taxon>Pseudomonadales</taxon>
        <taxon>Pseudomonadaceae</taxon>
        <taxon>Pseudomonas</taxon>
    </lineage>
</organism>
<evidence type="ECO:0000313" key="7">
    <source>
        <dbReference type="EMBL" id="BBU45913.1"/>
    </source>
</evidence>
<evidence type="ECO:0000256" key="3">
    <source>
        <dbReference type="ARBA" id="ARBA00022898"/>
    </source>
</evidence>
<dbReference type="PANTHER" id="PTHR45229:SF3">
    <property type="entry name" value="BIODEGRADATIVE ARGININE DECARBOXYLASE"/>
    <property type="match status" value="1"/>
</dbReference>
<dbReference type="InterPro" id="IPR015422">
    <property type="entry name" value="PyrdxlP-dep_Trfase_small"/>
</dbReference>
<proteinExistence type="inferred from homology"/>
<keyword evidence="3 5" id="KW-0663">Pyridoxal phosphate</keyword>
<feature type="modified residue" description="N6-(pyridoxal phosphate)lysine" evidence="5">
    <location>
        <position position="426"/>
    </location>
</feature>
<feature type="domain" description="Orn/Lys/Arg decarboxylases family 1 pyridoxal-P attachment site" evidence="6">
    <location>
        <begin position="421"/>
        <end position="435"/>
    </location>
</feature>
<dbReference type="InterPro" id="IPR015424">
    <property type="entry name" value="PyrdxlP-dep_Trfase"/>
</dbReference>
<dbReference type="InterPro" id="IPR000310">
    <property type="entry name" value="Orn/Lys/Arg_deCO2ase_major_dom"/>
</dbReference>
<dbReference type="Gene3D" id="3.40.50.2300">
    <property type="match status" value="1"/>
</dbReference>
<evidence type="ECO:0000313" key="8">
    <source>
        <dbReference type="Proteomes" id="UP000464661"/>
    </source>
</evidence>
<evidence type="ECO:0000256" key="2">
    <source>
        <dbReference type="ARBA" id="ARBA00022793"/>
    </source>
</evidence>
<gene>
    <name evidence="7" type="primary">ldcA_1</name>
    <name evidence="7" type="ORF">PPTS312_38280</name>
</gene>
<dbReference type="SUPFAM" id="SSF53383">
    <property type="entry name" value="PLP-dependent transferases"/>
    <property type="match status" value="1"/>
</dbReference>
<keyword evidence="2" id="KW-0210">Decarboxylase</keyword>
<dbReference type="AlphaFoldDB" id="A0A7U6M512"/>
<dbReference type="Proteomes" id="UP000464661">
    <property type="component" value="Chromosome"/>
</dbReference>
<dbReference type="EMBL" id="AP022324">
    <property type="protein sequence ID" value="BBU45913.1"/>
    <property type="molecule type" value="Genomic_DNA"/>
</dbReference>
<evidence type="ECO:0000256" key="1">
    <source>
        <dbReference type="ARBA" id="ARBA00010671"/>
    </source>
</evidence>
<dbReference type="PANTHER" id="PTHR45229">
    <property type="entry name" value="CONSTITUTIVE ORNITHINE DECARBOXYLASE"/>
    <property type="match status" value="1"/>
</dbReference>
<dbReference type="InterPro" id="IPR005308">
    <property type="entry name" value="OKR_de-COase_N"/>
</dbReference>
<dbReference type="InterPro" id="IPR011193">
    <property type="entry name" value="Orn/lys/arg_de-COase"/>
</dbReference>
<dbReference type="GO" id="GO:0006527">
    <property type="term" value="P:L-arginine catabolic process"/>
    <property type="evidence" value="ECO:0007669"/>
    <property type="project" value="TreeGrafter"/>
</dbReference>
<dbReference type="Gene3D" id="3.90.1150.10">
    <property type="entry name" value="Aspartate Aminotransferase, domain 1"/>
    <property type="match status" value="1"/>
</dbReference>
<name>A0A7U6M512_PSEPU</name>
<dbReference type="GO" id="GO:0008792">
    <property type="term" value="F:arginine decarboxylase activity"/>
    <property type="evidence" value="ECO:0007669"/>
    <property type="project" value="TreeGrafter"/>
</dbReference>
<dbReference type="Gene3D" id="3.90.100.10">
    <property type="entry name" value="Orn/Lys/Arg decarboxylase, C-terminal domain"/>
    <property type="match status" value="1"/>
</dbReference>
<dbReference type="InterPro" id="IPR036633">
    <property type="entry name" value="Prn/Lys/Arg_de-COase_C_sf"/>
</dbReference>
<protein>
    <submittedName>
        <fullName evidence="7">Lysine-specific pyridoxal 5'-phosphate-dependent carboxylase LdcA</fullName>
    </submittedName>
</protein>
<dbReference type="InterPro" id="IPR008286">
    <property type="entry name" value="Prn/Lys/Arg_de-COase_C"/>
</dbReference>
<dbReference type="PROSITE" id="PS00703">
    <property type="entry name" value="OKR_DC_1"/>
    <property type="match status" value="1"/>
</dbReference>
<dbReference type="Pfam" id="PF03711">
    <property type="entry name" value="OKR_DC_1_C"/>
    <property type="match status" value="1"/>
</dbReference>
<dbReference type="GO" id="GO:0005829">
    <property type="term" value="C:cytosol"/>
    <property type="evidence" value="ECO:0007669"/>
    <property type="project" value="TreeGrafter"/>
</dbReference>
<dbReference type="Pfam" id="PF03709">
    <property type="entry name" value="OKR_DC_1_N"/>
    <property type="match status" value="1"/>
</dbReference>
<dbReference type="GO" id="GO:0030170">
    <property type="term" value="F:pyridoxal phosphate binding"/>
    <property type="evidence" value="ECO:0007669"/>
    <property type="project" value="TreeGrafter"/>
</dbReference>
<evidence type="ECO:0000259" key="6">
    <source>
        <dbReference type="PROSITE" id="PS00703"/>
    </source>
</evidence>
<dbReference type="Pfam" id="PF01276">
    <property type="entry name" value="OKR_DC_1"/>
    <property type="match status" value="1"/>
</dbReference>
<sequence length="782" mass="86099">MRRADGARFTRRLNTQHVNYPEMDALSFGGSHLMYKDLKFPILIVHRAIKADSVAGERVRGIAEELRQDGFAILAAADHAEARLVAATHHGLACMLIAAEGAGENTHLLQNMAELIRLARLRAPNLPIFALGEQVTLENAPAEAMSELNQLRGILYLFEDTVPFLARQVARAAHTYLDGLLPPFFKALVQHTAQSNYSWHTPGHGGGVAYHKSPVGQAFHQFFGENTLRSDLSVSVPELGSLLDHTGPLAEAEARAARNFGADHTFFVINGTSTANKIVWHAMVGRDDLVLVDRNCHKSVVHAIIMTGAIPLYLCPERNELGIIGPIPLSEFSPEAIQAKIQANPLARGRAPRIKLAVVTNSTYDGLCYHAGLIKQTLGSSVEVLHFDEAWFAYAAFHDFFTGRYAMGTACADDSPLVFSTHSTHKLLAAFSQASMIHVQDGARRQLDRDRFNEAFMMHISTSPQYSILASLDVASTMMEGPAGRSLLQEMFDEALSFRRALANLREHIAADDWWFSIWQPPSAEGIHYLQAQDWLLQPGAEWHGFGEVVDDYVLLDPLKVTLVMPGLGADGVLDEHGIPAVVVSKFLWERGLVVEKTGLYSFLVLFSMGITKGKWSTLLTELLEFKRHYDGNTALSSCLPSVVAADASRYRGMGLRDLCDQLHGCYRSNATAKQLKRLFTRLPEVAVSPAQAYDQMVRGEVEAVPIEALLGRVAAVMLVPYPPGIPLIMPGERFTEATRSILDYLAFARAFNQGFPGFVADVHGLQNESGGYTVDCIKEYE</sequence>
<reference evidence="7 8" key="1">
    <citation type="submission" date="2020-01" db="EMBL/GenBank/DDBJ databases">
        <title>Complete Genome Sequence of Pseudomonas putida Strain TS312, Harboring the HdtS type N-acyl-homoserine Lactone Synthase, Isolated from a Paper Mill.</title>
        <authorList>
            <person name="Hosoe A."/>
            <person name="Suenaga T."/>
            <person name="Sugi T."/>
            <person name="Izumi T."/>
            <person name="Nagai N."/>
            <person name="Terada A."/>
        </authorList>
    </citation>
    <scope>NUCLEOTIDE SEQUENCE [LARGE SCALE GENOMIC DNA]</scope>
    <source>
        <strain evidence="7 8">TS312</strain>
    </source>
</reference>